<accession>A0A654LVU6</accession>
<proteinExistence type="predicted"/>
<dbReference type="AlphaFoldDB" id="A0A654LVU6"/>
<dbReference type="KEGG" id="taa:NMY3_01120"/>
<dbReference type="Proteomes" id="UP000058925">
    <property type="component" value="Chromosome"/>
</dbReference>
<protein>
    <submittedName>
        <fullName evidence="1">Uncharacterized protein</fullName>
    </submittedName>
</protein>
<gene>
    <name evidence="1" type="ORF">NMY3_01120</name>
</gene>
<keyword evidence="2" id="KW-1185">Reference proteome</keyword>
<evidence type="ECO:0000313" key="2">
    <source>
        <dbReference type="Proteomes" id="UP000058925"/>
    </source>
</evidence>
<reference evidence="2" key="1">
    <citation type="submission" date="2015-10" db="EMBL/GenBank/DDBJ databases">
        <title>Niche specialization of a soil ammonia-oxidizing archaeon, Candidatus Nitrosocosmicus oleophilus.</title>
        <authorList>
            <person name="Jung M.-Y."/>
            <person name="Rhee S.-K."/>
        </authorList>
    </citation>
    <scope>NUCLEOTIDE SEQUENCE [LARGE SCALE GENOMIC DNA]</scope>
    <source>
        <strain evidence="2">MY3</strain>
    </source>
</reference>
<dbReference type="EMBL" id="CP012850">
    <property type="protein sequence ID" value="ALI35325.1"/>
    <property type="molecule type" value="Genomic_DNA"/>
</dbReference>
<evidence type="ECO:0000313" key="1">
    <source>
        <dbReference type="EMBL" id="ALI35325.1"/>
    </source>
</evidence>
<sequence length="45" mass="5292">MIFIKALGPTPEDRYRPEAHRARLILRIIVILTRLDSTMLLKMTQ</sequence>
<organism evidence="1 2">
    <name type="scientific">Candidatus Nitrosocosmicus oleophilus</name>
    <dbReference type="NCBI Taxonomy" id="1353260"/>
    <lineage>
        <taxon>Archaea</taxon>
        <taxon>Nitrososphaerota</taxon>
        <taxon>Nitrososphaeria</taxon>
        <taxon>Nitrososphaerales</taxon>
        <taxon>Nitrososphaeraceae</taxon>
        <taxon>Candidatus Nitrosocosmicus</taxon>
    </lineage>
</organism>
<name>A0A654LVU6_9ARCH</name>